<sequence>MSVRDRLAEVAATAGLAVAFLVAIVLQAVAIAQTWGARYWLAGGAAAVAVCGLALLRHRQRTWTAVAGFTIAGLAVVVARVFHLPTEPGPAMALALAVLVGSAVRVLPPASAVVLAAAGLAVVGAACLAVRAQPSGPSAVLGMNLMAWLGAVTVGLALRWQDDRAAAAAEKVRRDERLELARELHDVVAHHITGMLVQAQAARLVARRNPGQAVESLAGIEAAGTEALRAMRRVVGLLRDTEDAPPASAGPEQLSVLVERFNRQGPSVRLLAPDESVTWPPEVTSTVYRIVREALTNVARHARDAHGVIVSVDQTPSAVTVEVTDDAPSATPRPAHRGGYGLVGMRERVETLGGTLLAGPRPGRGWSVLATLPIHDGQPR</sequence>
<dbReference type="EMBL" id="FMHZ01000002">
    <property type="protein sequence ID" value="SCL70907.1"/>
    <property type="molecule type" value="Genomic_DNA"/>
</dbReference>
<name>A0A1C6VXG7_9ACTN</name>
<keyword evidence="9" id="KW-1133">Transmembrane helix</keyword>
<feature type="transmembrane region" description="Helical" evidence="9">
    <location>
        <begin position="138"/>
        <end position="158"/>
    </location>
</feature>
<gene>
    <name evidence="12" type="ORF">GA0070606_5551</name>
</gene>
<dbReference type="CDD" id="cd16917">
    <property type="entry name" value="HATPase_UhpB-NarQ-NarX-like"/>
    <property type="match status" value="1"/>
</dbReference>
<dbReference type="GO" id="GO:0046983">
    <property type="term" value="F:protein dimerization activity"/>
    <property type="evidence" value="ECO:0007669"/>
    <property type="project" value="InterPro"/>
</dbReference>
<feature type="transmembrane region" description="Helical" evidence="9">
    <location>
        <begin position="114"/>
        <end position="132"/>
    </location>
</feature>
<keyword evidence="3" id="KW-0597">Phosphoprotein</keyword>
<keyword evidence="5" id="KW-0547">Nucleotide-binding</keyword>
<keyword evidence="7" id="KW-0067">ATP-binding</keyword>
<dbReference type="GO" id="GO:0016020">
    <property type="term" value="C:membrane"/>
    <property type="evidence" value="ECO:0007669"/>
    <property type="project" value="InterPro"/>
</dbReference>
<keyword evidence="9" id="KW-0472">Membrane</keyword>
<dbReference type="Gene3D" id="1.20.5.1930">
    <property type="match status" value="1"/>
</dbReference>
<comment type="catalytic activity">
    <reaction evidence="1">
        <text>ATP + protein L-histidine = ADP + protein N-phospho-L-histidine.</text>
        <dbReference type="EC" id="2.7.13.3"/>
    </reaction>
</comment>
<evidence type="ECO:0000259" key="10">
    <source>
        <dbReference type="Pfam" id="PF02518"/>
    </source>
</evidence>
<dbReference type="PANTHER" id="PTHR24421:SF10">
    <property type="entry name" value="NITRATE_NITRITE SENSOR PROTEIN NARQ"/>
    <property type="match status" value="1"/>
</dbReference>
<evidence type="ECO:0000256" key="5">
    <source>
        <dbReference type="ARBA" id="ARBA00022741"/>
    </source>
</evidence>
<keyword evidence="4" id="KW-0808">Transferase</keyword>
<dbReference type="EC" id="2.7.13.3" evidence="2"/>
<evidence type="ECO:0000313" key="12">
    <source>
        <dbReference type="EMBL" id="SCL70907.1"/>
    </source>
</evidence>
<dbReference type="Pfam" id="PF02518">
    <property type="entry name" value="HATPase_c"/>
    <property type="match status" value="1"/>
</dbReference>
<dbReference type="InterPro" id="IPR036890">
    <property type="entry name" value="HATPase_C_sf"/>
</dbReference>
<keyword evidence="13" id="KW-1185">Reference proteome</keyword>
<dbReference type="InterPro" id="IPR011712">
    <property type="entry name" value="Sig_transdc_His_kin_sub3_dim/P"/>
</dbReference>
<dbReference type="Proteomes" id="UP000199001">
    <property type="component" value="Unassembled WGS sequence"/>
</dbReference>
<reference evidence="13" key="1">
    <citation type="submission" date="2016-06" db="EMBL/GenBank/DDBJ databases">
        <authorList>
            <person name="Varghese N."/>
            <person name="Submissions Spin"/>
        </authorList>
    </citation>
    <scope>NUCLEOTIDE SEQUENCE [LARGE SCALE GENOMIC DNA]</scope>
    <source>
        <strain evidence="13">DSM 43903</strain>
    </source>
</reference>
<dbReference type="RefSeq" id="WP_091108244.1">
    <property type="nucleotide sequence ID" value="NZ_FMHZ01000002.1"/>
</dbReference>
<protein>
    <recommendedName>
        <fullName evidence="2">histidine kinase</fullName>
        <ecNumber evidence="2">2.7.13.3</ecNumber>
    </recommendedName>
</protein>
<evidence type="ECO:0000256" key="8">
    <source>
        <dbReference type="ARBA" id="ARBA00023012"/>
    </source>
</evidence>
<evidence type="ECO:0000259" key="11">
    <source>
        <dbReference type="Pfam" id="PF07730"/>
    </source>
</evidence>
<dbReference type="STRING" id="47855.GA0070606_5551"/>
<feature type="domain" description="Signal transduction histidine kinase subgroup 3 dimerisation and phosphoacceptor" evidence="11">
    <location>
        <begin position="176"/>
        <end position="242"/>
    </location>
</feature>
<keyword evidence="8" id="KW-0902">Two-component regulatory system</keyword>
<proteinExistence type="predicted"/>
<evidence type="ECO:0000256" key="2">
    <source>
        <dbReference type="ARBA" id="ARBA00012438"/>
    </source>
</evidence>
<evidence type="ECO:0000313" key="13">
    <source>
        <dbReference type="Proteomes" id="UP000199001"/>
    </source>
</evidence>
<keyword evidence="6 12" id="KW-0418">Kinase</keyword>
<dbReference type="PANTHER" id="PTHR24421">
    <property type="entry name" value="NITRATE/NITRITE SENSOR PROTEIN NARX-RELATED"/>
    <property type="match status" value="1"/>
</dbReference>
<dbReference type="Gene3D" id="3.30.565.10">
    <property type="entry name" value="Histidine kinase-like ATPase, C-terminal domain"/>
    <property type="match status" value="1"/>
</dbReference>
<evidence type="ECO:0000256" key="7">
    <source>
        <dbReference type="ARBA" id="ARBA00022840"/>
    </source>
</evidence>
<evidence type="ECO:0000256" key="4">
    <source>
        <dbReference type="ARBA" id="ARBA00022679"/>
    </source>
</evidence>
<evidence type="ECO:0000256" key="6">
    <source>
        <dbReference type="ARBA" id="ARBA00022777"/>
    </source>
</evidence>
<accession>A0A1C6VXG7</accession>
<dbReference type="GO" id="GO:0000155">
    <property type="term" value="F:phosphorelay sensor kinase activity"/>
    <property type="evidence" value="ECO:0007669"/>
    <property type="project" value="InterPro"/>
</dbReference>
<feature type="transmembrane region" description="Helical" evidence="9">
    <location>
        <begin position="37"/>
        <end position="56"/>
    </location>
</feature>
<evidence type="ECO:0000256" key="9">
    <source>
        <dbReference type="SAM" id="Phobius"/>
    </source>
</evidence>
<organism evidence="12 13">
    <name type="scientific">Micromonospora citrea</name>
    <dbReference type="NCBI Taxonomy" id="47855"/>
    <lineage>
        <taxon>Bacteria</taxon>
        <taxon>Bacillati</taxon>
        <taxon>Actinomycetota</taxon>
        <taxon>Actinomycetes</taxon>
        <taxon>Micromonosporales</taxon>
        <taxon>Micromonosporaceae</taxon>
        <taxon>Micromonospora</taxon>
    </lineage>
</organism>
<dbReference type="SUPFAM" id="SSF55874">
    <property type="entry name" value="ATPase domain of HSP90 chaperone/DNA topoisomerase II/histidine kinase"/>
    <property type="match status" value="1"/>
</dbReference>
<feature type="domain" description="Histidine kinase/HSP90-like ATPase" evidence="10">
    <location>
        <begin position="285"/>
        <end position="374"/>
    </location>
</feature>
<evidence type="ECO:0000256" key="1">
    <source>
        <dbReference type="ARBA" id="ARBA00000085"/>
    </source>
</evidence>
<dbReference type="Pfam" id="PF07730">
    <property type="entry name" value="HisKA_3"/>
    <property type="match status" value="1"/>
</dbReference>
<dbReference type="InterPro" id="IPR003594">
    <property type="entry name" value="HATPase_dom"/>
</dbReference>
<feature type="transmembrane region" description="Helical" evidence="9">
    <location>
        <begin position="63"/>
        <end position="83"/>
    </location>
</feature>
<dbReference type="OrthoDB" id="227596at2"/>
<dbReference type="GO" id="GO:0005524">
    <property type="term" value="F:ATP binding"/>
    <property type="evidence" value="ECO:0007669"/>
    <property type="project" value="UniProtKB-KW"/>
</dbReference>
<evidence type="ECO:0000256" key="3">
    <source>
        <dbReference type="ARBA" id="ARBA00022553"/>
    </source>
</evidence>
<dbReference type="AlphaFoldDB" id="A0A1C6VXG7"/>
<keyword evidence="9" id="KW-0812">Transmembrane</keyword>
<dbReference type="InterPro" id="IPR050482">
    <property type="entry name" value="Sensor_HK_TwoCompSys"/>
</dbReference>
<feature type="transmembrane region" description="Helical" evidence="9">
    <location>
        <begin position="7"/>
        <end position="31"/>
    </location>
</feature>